<dbReference type="RefSeq" id="WP_068410600.1">
    <property type="nucleotide sequence ID" value="NZ_LRDB01000001.1"/>
</dbReference>
<reference evidence="1 2" key="1">
    <citation type="submission" date="2016-01" db="EMBL/GenBank/DDBJ databases">
        <title>Genome sequencing of Roseivirga echinicomitans KMM 6058.</title>
        <authorList>
            <person name="Selvaratnam C."/>
            <person name="Thevarajoo S."/>
            <person name="Goh K.M."/>
            <person name="Ee R."/>
            <person name="Chan K.-G."/>
            <person name="Chong C.S."/>
        </authorList>
    </citation>
    <scope>NUCLEOTIDE SEQUENCE [LARGE SCALE GENOMIC DNA]</scope>
    <source>
        <strain evidence="1 2">KMM 6058</strain>
    </source>
</reference>
<dbReference type="Proteomes" id="UP000075615">
    <property type="component" value="Unassembled WGS sequence"/>
</dbReference>
<keyword evidence="2" id="KW-1185">Reference proteome</keyword>
<evidence type="ECO:0008006" key="3">
    <source>
        <dbReference type="Google" id="ProtNLM"/>
    </source>
</evidence>
<sequence>MFRVRKKVFIFIGVLVSLLVLVFFYFTEWSAAARKGKENVINSEKLEIGMDSLQVKKIMGEPDARSDYGSENNITRFYYQPPAFSSDGIFVHFDSLGIVKRIVYFE</sequence>
<protein>
    <recommendedName>
        <fullName evidence="3">Lipoprotein SmpA/OmlA domain-containing protein</fullName>
    </recommendedName>
</protein>
<dbReference type="AlphaFoldDB" id="A0A150XY34"/>
<organism evidence="1 2">
    <name type="scientific">Roseivirga echinicomitans</name>
    <dbReference type="NCBI Taxonomy" id="296218"/>
    <lineage>
        <taxon>Bacteria</taxon>
        <taxon>Pseudomonadati</taxon>
        <taxon>Bacteroidota</taxon>
        <taxon>Cytophagia</taxon>
        <taxon>Cytophagales</taxon>
        <taxon>Roseivirgaceae</taxon>
        <taxon>Roseivirga</taxon>
    </lineage>
</organism>
<accession>A0A150XY34</accession>
<comment type="caution">
    <text evidence="1">The sequence shown here is derived from an EMBL/GenBank/DDBJ whole genome shotgun (WGS) entry which is preliminary data.</text>
</comment>
<name>A0A150XY34_9BACT</name>
<evidence type="ECO:0000313" key="1">
    <source>
        <dbReference type="EMBL" id="KYG83562.1"/>
    </source>
</evidence>
<proteinExistence type="predicted"/>
<gene>
    <name evidence="1" type="ORF">AWN68_01800</name>
</gene>
<dbReference type="OrthoDB" id="982939at2"/>
<evidence type="ECO:0000313" key="2">
    <source>
        <dbReference type="Proteomes" id="UP000075615"/>
    </source>
</evidence>
<dbReference type="EMBL" id="LRDB01000001">
    <property type="protein sequence ID" value="KYG83562.1"/>
    <property type="molecule type" value="Genomic_DNA"/>
</dbReference>
<dbReference type="STRING" id="296218.AWN68_01800"/>